<evidence type="ECO:0000313" key="5">
    <source>
        <dbReference type="EMBL" id="MDG5754807.1"/>
    </source>
</evidence>
<comment type="caution">
    <text evidence="5">The sequence shown here is derived from an EMBL/GenBank/DDBJ whole genome shotgun (WGS) entry which is preliminary data.</text>
</comment>
<dbReference type="Proteomes" id="UP001218246">
    <property type="component" value="Unassembled WGS sequence"/>
</dbReference>
<dbReference type="InterPro" id="IPR027417">
    <property type="entry name" value="P-loop_NTPase"/>
</dbReference>
<keyword evidence="3 5" id="KW-0067">ATP-binding</keyword>
<gene>
    <name evidence="5" type="ORF">P6P90_12620</name>
</gene>
<proteinExistence type="predicted"/>
<evidence type="ECO:0000256" key="1">
    <source>
        <dbReference type="ARBA" id="ARBA00022448"/>
    </source>
</evidence>
<dbReference type="PROSITE" id="PS00211">
    <property type="entry name" value="ABC_TRANSPORTER_1"/>
    <property type="match status" value="1"/>
</dbReference>
<dbReference type="GO" id="GO:0005524">
    <property type="term" value="F:ATP binding"/>
    <property type="evidence" value="ECO:0007669"/>
    <property type="project" value="UniProtKB-KW"/>
</dbReference>
<dbReference type="SMART" id="SM00382">
    <property type="entry name" value="AAA"/>
    <property type="match status" value="1"/>
</dbReference>
<evidence type="ECO:0000313" key="6">
    <source>
        <dbReference type="Proteomes" id="UP001218246"/>
    </source>
</evidence>
<dbReference type="PANTHER" id="PTHR42711">
    <property type="entry name" value="ABC TRANSPORTER ATP-BINDING PROTEIN"/>
    <property type="match status" value="1"/>
</dbReference>
<accession>A0ABT6H764</accession>
<evidence type="ECO:0000256" key="2">
    <source>
        <dbReference type="ARBA" id="ARBA00022741"/>
    </source>
</evidence>
<dbReference type="CDD" id="cd03230">
    <property type="entry name" value="ABC_DR_subfamily_A"/>
    <property type="match status" value="1"/>
</dbReference>
<dbReference type="RefSeq" id="WP_247083967.1">
    <property type="nucleotide sequence ID" value="NZ_JARRRY010000013.1"/>
</dbReference>
<dbReference type="PROSITE" id="PS50893">
    <property type="entry name" value="ABC_TRANSPORTER_2"/>
    <property type="match status" value="1"/>
</dbReference>
<dbReference type="SUPFAM" id="SSF52540">
    <property type="entry name" value="P-loop containing nucleoside triphosphate hydrolases"/>
    <property type="match status" value="1"/>
</dbReference>
<keyword evidence="6" id="KW-1185">Reference proteome</keyword>
<dbReference type="Gene3D" id="3.40.50.300">
    <property type="entry name" value="P-loop containing nucleotide triphosphate hydrolases"/>
    <property type="match status" value="1"/>
</dbReference>
<keyword evidence="2" id="KW-0547">Nucleotide-binding</keyword>
<reference evidence="5 6" key="1">
    <citation type="submission" date="2023-04" db="EMBL/GenBank/DDBJ databases">
        <title>Ectobacillus antri isolated from activated sludge.</title>
        <authorList>
            <person name="Yan P."/>
            <person name="Liu X."/>
        </authorList>
    </citation>
    <scope>NUCLEOTIDE SEQUENCE [LARGE SCALE GENOMIC DNA]</scope>
    <source>
        <strain evidence="5 6">C18H</strain>
    </source>
</reference>
<dbReference type="EMBL" id="JARULN010000013">
    <property type="protein sequence ID" value="MDG5754807.1"/>
    <property type="molecule type" value="Genomic_DNA"/>
</dbReference>
<sequence>MEYIIEANRVSKVFKNKKAVDNISFSVEKGTVTAVLGPNGAGKTTMLSMLLGLLEPTEGEVKLFGRRPKASYVRNRMGAMLQEVSVIDSVTVGETIDLFRGYYTHPMPKKRLLEMADLEAEEKSMAHKLSGGQKRRLGFALALAGDPDLLFLDEPTVGMDIASRKRFWESIRLLAKSGKTIILTTHYLEEADQLADRIILVADGKIIADDTPEGMKSAFTKQAVLFRTHGLFADTELSSLPYVTEVIAEGEGISVATTDSDAVLRYIFEKKLPVYDVLVERGGLEDAFEKLVEQKGEAV</sequence>
<feature type="domain" description="ABC transporter" evidence="4">
    <location>
        <begin position="5"/>
        <end position="228"/>
    </location>
</feature>
<name>A0ABT6H764_9BACI</name>
<dbReference type="PANTHER" id="PTHR42711:SF17">
    <property type="entry name" value="ABC TRANSPORTER ATP-BINDING PROTEIN"/>
    <property type="match status" value="1"/>
</dbReference>
<dbReference type="InterPro" id="IPR050763">
    <property type="entry name" value="ABC_transporter_ATP-binding"/>
</dbReference>
<dbReference type="InterPro" id="IPR017871">
    <property type="entry name" value="ABC_transporter-like_CS"/>
</dbReference>
<protein>
    <submittedName>
        <fullName evidence="5">ABC transporter ATP-binding protein</fullName>
    </submittedName>
</protein>
<evidence type="ECO:0000256" key="3">
    <source>
        <dbReference type="ARBA" id="ARBA00022840"/>
    </source>
</evidence>
<keyword evidence="1" id="KW-0813">Transport</keyword>
<evidence type="ECO:0000259" key="4">
    <source>
        <dbReference type="PROSITE" id="PS50893"/>
    </source>
</evidence>
<organism evidence="5 6">
    <name type="scientific">Ectobacillus antri</name>
    <dbReference type="NCBI Taxonomy" id="2486280"/>
    <lineage>
        <taxon>Bacteria</taxon>
        <taxon>Bacillati</taxon>
        <taxon>Bacillota</taxon>
        <taxon>Bacilli</taxon>
        <taxon>Bacillales</taxon>
        <taxon>Bacillaceae</taxon>
        <taxon>Ectobacillus</taxon>
    </lineage>
</organism>
<dbReference type="InterPro" id="IPR003439">
    <property type="entry name" value="ABC_transporter-like_ATP-bd"/>
</dbReference>
<dbReference type="InterPro" id="IPR003593">
    <property type="entry name" value="AAA+_ATPase"/>
</dbReference>
<dbReference type="Pfam" id="PF00005">
    <property type="entry name" value="ABC_tran"/>
    <property type="match status" value="1"/>
</dbReference>